<evidence type="ECO:0000256" key="2">
    <source>
        <dbReference type="ARBA" id="ARBA00022840"/>
    </source>
</evidence>
<dbReference type="Gene3D" id="3.90.640.10">
    <property type="entry name" value="Actin, Chain A, domain 4"/>
    <property type="match status" value="1"/>
</dbReference>
<reference evidence="5 6" key="1">
    <citation type="submission" date="2023-07" db="EMBL/GenBank/DDBJ databases">
        <title>Sequencing the genomes of 1000 actinobacteria strains.</title>
        <authorList>
            <person name="Klenk H.-P."/>
        </authorList>
    </citation>
    <scope>NUCLEOTIDE SEQUENCE [LARGE SCALE GENOMIC DNA]</scope>
    <source>
        <strain evidence="5 6">DSM 44711</strain>
    </source>
</reference>
<keyword evidence="1" id="KW-0547">Nucleotide-binding</keyword>
<dbReference type="GO" id="GO:0140662">
    <property type="term" value="F:ATP-dependent protein folding chaperone"/>
    <property type="evidence" value="ECO:0007669"/>
    <property type="project" value="InterPro"/>
</dbReference>
<evidence type="ECO:0000256" key="3">
    <source>
        <dbReference type="ARBA" id="ARBA00023186"/>
    </source>
</evidence>
<accession>A0AAE3ZPA0</accession>
<dbReference type="GO" id="GO:0005524">
    <property type="term" value="F:ATP binding"/>
    <property type="evidence" value="ECO:0007669"/>
    <property type="project" value="UniProtKB-KW"/>
</dbReference>
<evidence type="ECO:0000313" key="5">
    <source>
        <dbReference type="EMBL" id="MDR7322386.1"/>
    </source>
</evidence>
<keyword evidence="3" id="KW-0143">Chaperone</keyword>
<dbReference type="InterPro" id="IPR043129">
    <property type="entry name" value="ATPase_NBD"/>
</dbReference>
<evidence type="ECO:0000256" key="1">
    <source>
        <dbReference type="ARBA" id="ARBA00022741"/>
    </source>
</evidence>
<dbReference type="Proteomes" id="UP001183629">
    <property type="component" value="Unassembled WGS sequence"/>
</dbReference>
<dbReference type="EMBL" id="JAVDYC010000001">
    <property type="protein sequence ID" value="MDR7322386.1"/>
    <property type="molecule type" value="Genomic_DNA"/>
</dbReference>
<keyword evidence="2" id="KW-0067">ATP-binding</keyword>
<dbReference type="RefSeq" id="WP_310412684.1">
    <property type="nucleotide sequence ID" value="NZ_JAVDYC010000001.1"/>
</dbReference>
<dbReference type="AlphaFoldDB" id="A0AAE3ZPA0"/>
<comment type="caution">
    <text evidence="5">The sequence shown here is derived from an EMBL/GenBank/DDBJ whole genome shotgun (WGS) entry which is preliminary data.</text>
</comment>
<organism evidence="5 6">
    <name type="scientific">Catenuloplanes niger</name>
    <dbReference type="NCBI Taxonomy" id="587534"/>
    <lineage>
        <taxon>Bacteria</taxon>
        <taxon>Bacillati</taxon>
        <taxon>Actinomycetota</taxon>
        <taxon>Actinomycetes</taxon>
        <taxon>Micromonosporales</taxon>
        <taxon>Micromonosporaceae</taxon>
        <taxon>Catenuloplanes</taxon>
    </lineage>
</organism>
<dbReference type="SUPFAM" id="SSF53067">
    <property type="entry name" value="Actin-like ATPase domain"/>
    <property type="match status" value="2"/>
</dbReference>
<sequence>MAYVLGIDIGGTHVTAATSVLADGVWKRPTPVRLRGDSDEAPAVLHVDPEGALQVGDPAERGPVLRPGVVAREFAGRIGADAPVLLRGERWSPQTLTAIVARRVTDLVRGREGEPPVRVVLAHPATFTAHHVAALRAALADVALAAEPLPEPVLAAEGHAARGGPDARALAVLAIGGTSYEASVVTRTNPITYAVRAARTGAHQLGGADLDEVLAQHAYDALRREIAPLADDPDRHLRILHDLRAEARYTREQLSHADDAEIILPLHPGETRLTVDRARLETLLRPLLDHPAATLARLVAVAGVPPHHLGGVLLTGGTAHTPLLTELVAAHLPGVTPLPPGGTTLVAEGAAAVAAQLAAGLHDAPPDPGRRGTAVWEPEPGQEPSVRPAPASTGRTHTPDAPPRPPVRISTPELPGRRRTRKTQGMNAGATALVLAVGALAPVIPIG</sequence>
<feature type="region of interest" description="Disordered" evidence="4">
    <location>
        <begin position="361"/>
        <end position="425"/>
    </location>
</feature>
<evidence type="ECO:0000256" key="4">
    <source>
        <dbReference type="SAM" id="MobiDB-lite"/>
    </source>
</evidence>
<dbReference type="Pfam" id="PF00012">
    <property type="entry name" value="HSP70"/>
    <property type="match status" value="1"/>
</dbReference>
<dbReference type="PANTHER" id="PTHR19375">
    <property type="entry name" value="HEAT SHOCK PROTEIN 70KDA"/>
    <property type="match status" value="1"/>
</dbReference>
<keyword evidence="6" id="KW-1185">Reference proteome</keyword>
<proteinExistence type="predicted"/>
<dbReference type="InterPro" id="IPR013126">
    <property type="entry name" value="Hsp_70_fam"/>
</dbReference>
<name>A0AAE3ZPA0_9ACTN</name>
<protein>
    <submittedName>
        <fullName evidence="5">Molecular chaperone DnaK (HSP70)</fullName>
    </submittedName>
</protein>
<evidence type="ECO:0000313" key="6">
    <source>
        <dbReference type="Proteomes" id="UP001183629"/>
    </source>
</evidence>
<dbReference type="Gene3D" id="3.30.420.40">
    <property type="match status" value="2"/>
</dbReference>
<gene>
    <name evidence="5" type="ORF">J2S44_002636</name>
</gene>